<feature type="region of interest" description="Disordered" evidence="1">
    <location>
        <begin position="1"/>
        <end position="85"/>
    </location>
</feature>
<dbReference type="EMBL" id="GANP01011042">
    <property type="protein sequence ID" value="JAB73426.1"/>
    <property type="molecule type" value="mRNA"/>
</dbReference>
<proteinExistence type="evidence at transcript level"/>
<dbReference type="AlphaFoldDB" id="V5IE02"/>
<feature type="compositionally biased region" description="Polar residues" evidence="1">
    <location>
        <begin position="12"/>
        <end position="22"/>
    </location>
</feature>
<sequence>MAYRRAFAHNVQPYSVPQSSPKPISYRRPGDRSGFGFSAEPAPGPQPRDEEDRDGTVSTSQAIAASPTRASPYRAPTPQNSQLRNPHPAVAAAEVVAVPAASCASCGRGCRDVRHACTWTVQVGEVPISYVSHDEWRQQARPERGAPPETVPEPFRGCTLSDRHPREPKAGYSDAERERLCPVCGTLVLHWETHLAGGLHRSRAPPERSQPVPSHMDVVAALQVLQAARPDLIAAPLAGASPEALLAAARTTTQQDVQQQEQPRPSRWGPEPRKVWTAPPTVLSDDALLGPGRYTREPAASNHAPPSYVWR</sequence>
<name>V5IE02_IXORI</name>
<evidence type="ECO:0000313" key="2">
    <source>
        <dbReference type="EMBL" id="JAB73426.1"/>
    </source>
</evidence>
<feature type="region of interest" description="Disordered" evidence="1">
    <location>
        <begin position="136"/>
        <end position="171"/>
    </location>
</feature>
<feature type="compositionally biased region" description="Basic and acidic residues" evidence="1">
    <location>
        <begin position="136"/>
        <end position="146"/>
    </location>
</feature>
<evidence type="ECO:0000256" key="1">
    <source>
        <dbReference type="SAM" id="MobiDB-lite"/>
    </source>
</evidence>
<organism evidence="2">
    <name type="scientific">Ixodes ricinus</name>
    <name type="common">Common tick</name>
    <name type="synonym">Acarus ricinus</name>
    <dbReference type="NCBI Taxonomy" id="34613"/>
    <lineage>
        <taxon>Eukaryota</taxon>
        <taxon>Metazoa</taxon>
        <taxon>Ecdysozoa</taxon>
        <taxon>Arthropoda</taxon>
        <taxon>Chelicerata</taxon>
        <taxon>Arachnida</taxon>
        <taxon>Acari</taxon>
        <taxon>Parasitiformes</taxon>
        <taxon>Ixodida</taxon>
        <taxon>Ixodoidea</taxon>
        <taxon>Ixodidae</taxon>
        <taxon>Ixodinae</taxon>
        <taxon>Ixodes</taxon>
    </lineage>
</organism>
<protein>
    <submittedName>
        <fullName evidence="2">Uncharacterized protein</fullName>
    </submittedName>
</protein>
<accession>V5IE02</accession>
<feature type="compositionally biased region" description="Basic and acidic residues" evidence="1">
    <location>
        <begin position="161"/>
        <end position="171"/>
    </location>
</feature>
<feature type="region of interest" description="Disordered" evidence="1">
    <location>
        <begin position="248"/>
        <end position="311"/>
    </location>
</feature>
<reference evidence="2" key="1">
    <citation type="journal article" date="2015" name="Sci. Rep.">
        <title>Tissue- and time-dependent transcription in Ixodes ricinus salivary glands and midguts when blood feeding on the vertebrate host.</title>
        <authorList>
            <person name="Kotsyfakis M."/>
            <person name="Schwarz A."/>
            <person name="Erhart J."/>
            <person name="Ribeiro J.M."/>
        </authorList>
    </citation>
    <scope>NUCLEOTIDE SEQUENCE</scope>
    <source>
        <tissue evidence="2">Salivary gland and midgut</tissue>
    </source>
</reference>
<feature type="compositionally biased region" description="Low complexity" evidence="1">
    <location>
        <begin position="248"/>
        <end position="262"/>
    </location>
</feature>